<dbReference type="InterPro" id="IPR000182">
    <property type="entry name" value="GNAT_dom"/>
</dbReference>
<dbReference type="InterPro" id="IPR013562">
    <property type="entry name" value="TmcA/NAT10_N"/>
</dbReference>
<evidence type="ECO:0000256" key="9">
    <source>
        <dbReference type="ARBA" id="ARBA00049883"/>
    </source>
</evidence>
<dbReference type="GO" id="GO:0051391">
    <property type="term" value="P:tRNA acetylation"/>
    <property type="evidence" value="ECO:0007669"/>
    <property type="project" value="UniProtKB-UniRule"/>
</dbReference>
<evidence type="ECO:0000259" key="15">
    <source>
        <dbReference type="Pfam" id="PF13718"/>
    </source>
</evidence>
<dbReference type="InterPro" id="IPR016181">
    <property type="entry name" value="Acyl_CoA_acyltransferase"/>
</dbReference>
<dbReference type="GO" id="GO:1904812">
    <property type="term" value="P:rRNA acetylation involved in maturation of SSU-rRNA"/>
    <property type="evidence" value="ECO:0007669"/>
    <property type="project" value="TreeGrafter"/>
</dbReference>
<dbReference type="InterPro" id="IPR007807">
    <property type="entry name" value="TcmA/NAT10_helicase"/>
</dbReference>
<evidence type="ECO:0000256" key="5">
    <source>
        <dbReference type="ARBA" id="ARBA00022741"/>
    </source>
</evidence>
<keyword evidence="1 12" id="KW-0963">Cytoplasm</keyword>
<dbReference type="Proteomes" id="UP000244727">
    <property type="component" value="Chromosome"/>
</dbReference>
<dbReference type="InterPro" id="IPR024914">
    <property type="entry name" value="tRNA_acetyltr_TmcA"/>
</dbReference>
<comment type="function">
    <text evidence="12">Catalyzes the formation of N(4)-acetylcytidine (ac(4)C) at the wobble position of tRNA(Met), by using acetyl-CoA as an acetyl donor and ATP (or GTP).</text>
</comment>
<feature type="binding site" evidence="12">
    <location>
        <position position="370"/>
    </location>
    <ligand>
        <name>ATP</name>
        <dbReference type="ChEBI" id="CHEBI:30616"/>
    </ligand>
</feature>
<dbReference type="Pfam" id="PF08351">
    <property type="entry name" value="TmcA_N"/>
    <property type="match status" value="1"/>
</dbReference>
<dbReference type="SUPFAM" id="SSF55729">
    <property type="entry name" value="Acyl-CoA N-acyltransferases (Nat)"/>
    <property type="match status" value="1"/>
</dbReference>
<dbReference type="Gene3D" id="3.40.630.30">
    <property type="match status" value="1"/>
</dbReference>
<dbReference type="InterPro" id="IPR032672">
    <property type="entry name" value="TmcA/NAT10/Kre33"/>
</dbReference>
<comment type="catalytic activity">
    <reaction evidence="12">
        <text>cytidine(34) in elongator tRNA(Met) + acetyl-CoA + ATP + H2O = N(4)-acetylcytidine(34) in elongator tRNA(Met) + ADP + phosphate + CoA + H(+)</text>
        <dbReference type="Rhea" id="RHEA:43788"/>
        <dbReference type="Rhea" id="RHEA-COMP:10693"/>
        <dbReference type="Rhea" id="RHEA-COMP:10694"/>
        <dbReference type="ChEBI" id="CHEBI:15377"/>
        <dbReference type="ChEBI" id="CHEBI:15378"/>
        <dbReference type="ChEBI" id="CHEBI:30616"/>
        <dbReference type="ChEBI" id="CHEBI:43474"/>
        <dbReference type="ChEBI" id="CHEBI:57287"/>
        <dbReference type="ChEBI" id="CHEBI:57288"/>
        <dbReference type="ChEBI" id="CHEBI:74900"/>
        <dbReference type="ChEBI" id="CHEBI:82748"/>
        <dbReference type="ChEBI" id="CHEBI:456216"/>
        <dbReference type="EC" id="2.3.1.193"/>
    </reaction>
</comment>
<keyword evidence="6 12" id="KW-0067">ATP-binding</keyword>
<keyword evidence="3 12" id="KW-0808">Transferase</keyword>
<feature type="domain" description="TcmA/NAT10 helicase" evidence="13">
    <location>
        <begin position="222"/>
        <end position="387"/>
    </location>
</feature>
<dbReference type="Pfam" id="PF13718">
    <property type="entry name" value="GNAT_acetyltr_2"/>
    <property type="match status" value="2"/>
</dbReference>
<feature type="domain" description="N-acetyltransferase" evidence="15">
    <location>
        <begin position="540"/>
        <end position="585"/>
    </location>
</feature>
<dbReference type="HAMAP" id="MF_01886">
    <property type="entry name" value="tRNA_acetyltr_TmcA"/>
    <property type="match status" value="1"/>
</dbReference>
<protein>
    <recommendedName>
        <fullName evidence="12">tRNA(Met) cytidine acetyltransferase TmcA</fullName>
        <ecNumber evidence="12">2.3.1.193</ecNumber>
    </recommendedName>
</protein>
<evidence type="ECO:0000256" key="11">
    <source>
        <dbReference type="ARBA" id="ARBA00049914"/>
    </source>
</evidence>
<keyword evidence="7 12" id="KW-0694">RNA-binding</keyword>
<organism evidence="16 17">
    <name type="scientific">Halococcoides cellulosivorans</name>
    <dbReference type="NCBI Taxonomy" id="1679096"/>
    <lineage>
        <taxon>Archaea</taxon>
        <taxon>Methanobacteriati</taxon>
        <taxon>Methanobacteriota</taxon>
        <taxon>Stenosarchaea group</taxon>
        <taxon>Halobacteria</taxon>
        <taxon>Halobacteriales</taxon>
        <taxon>Haloarculaceae</taxon>
        <taxon>Halococcoides</taxon>
    </lineage>
</organism>
<dbReference type="EMBL" id="CP028858">
    <property type="protein sequence ID" value="AWB28660.1"/>
    <property type="molecule type" value="Genomic_DNA"/>
</dbReference>
<evidence type="ECO:0000259" key="13">
    <source>
        <dbReference type="Pfam" id="PF05127"/>
    </source>
</evidence>
<dbReference type="GO" id="GO:0106162">
    <property type="term" value="F:mRNA N-acetyltransferase activity"/>
    <property type="evidence" value="ECO:0007669"/>
    <property type="project" value="RHEA"/>
</dbReference>
<sequence length="738" mass="78885">MLADLAGRLRAEARRTDHRRLLVVAGSPERTKKRLPDALDGADLDPARTTVIGDRDLWTCERLAPNASSDLLGTTREAVVIDAHTAIRPNALGRGVGAVEGGGLVVLVTPPFEEWPERRDAFDATMAVPPYQTDDVTGHVRRRLIETLHAHRGVAIVDVDRDRVIDDGSVDRDPTAVATDDGPAVPDDAIFPAAAYEACLTGDQSDALAVFEALTDPPQAIVLEADRGRGKSSVLGLSGAALAAEGRDVLLTAPTARNAHPALDRARALADRLGASEPTAEGDTIAVGDGQVRFEPIADATFDADVILVDEAAAAPVDRLTETLDCDAVAYATTLHGYEGTGRGFEVRFREHLDDSRHAVRDASIARPIRWAPADPIEVWLFHALALSASPAPDALVADATPETVTDRHLDAVTLAGDDRLLGEVLGLLALAHYRTEPDDVVRILDAPNTSVRALLVDGHVASVAVLAAEGGLSADWRERLYGGERIRGHMLPDVLTSQCRDPDAGQPTGERVMRIATHPAARREGLGTRLLDAIRADTDADWVGAGFGANRGLLAFWDRAGFDVIHCSLTRNDRSGEHSAIVIDGCTPAGERLQERHVAWFARRIGGVLGDPLDHLDPDLVAAVLAGCPATVDPDLSTPEWRVLAGAGSGQGLYDAAPRAFRRLVLTALIARSEPLDATDRRLLVGKALQGRSWDAVTDLVDVHARSNAMRSFGDAIDRLLADHAPDWVVEGRDRPE</sequence>
<gene>
    <name evidence="12" type="primary">tmcA</name>
    <name evidence="16" type="ORF">HARCEL1_06300</name>
</gene>
<evidence type="ECO:0000256" key="3">
    <source>
        <dbReference type="ARBA" id="ARBA00022679"/>
    </source>
</evidence>
<dbReference type="InterPro" id="IPR053477">
    <property type="entry name" value="tRNA_Cytidine_AcTrnsfr"/>
</dbReference>
<dbReference type="AlphaFoldDB" id="A0A2R4X4D9"/>
<evidence type="ECO:0000313" key="16">
    <source>
        <dbReference type="EMBL" id="AWB28660.1"/>
    </source>
</evidence>
<proteinExistence type="inferred from homology"/>
<comment type="caution">
    <text evidence="12">Lacks conserved residue(s) required for the propagation of feature annotation.</text>
</comment>
<dbReference type="Gene3D" id="3.40.50.11040">
    <property type="match status" value="1"/>
</dbReference>
<reference evidence="16 17" key="1">
    <citation type="submission" date="2018-04" db="EMBL/GenBank/DDBJ databases">
        <title>Halococcoides cellulosivorans gen. nov., sp. nov., an extremely halophilic cellulose-utilizing haloarchaeon from hypersaline lakes.</title>
        <authorList>
            <person name="Sorokin D.Y."/>
            <person name="Toshchakov S.V."/>
            <person name="Samarov N.I."/>
            <person name="Korzhenkov A."/>
            <person name="Kublanov I.V."/>
        </authorList>
    </citation>
    <scope>NUCLEOTIDE SEQUENCE [LARGE SCALE GENOMIC DNA]</scope>
    <source>
        <strain evidence="16 17">HArcel1</strain>
    </source>
</reference>
<evidence type="ECO:0000256" key="7">
    <source>
        <dbReference type="ARBA" id="ARBA00022884"/>
    </source>
</evidence>
<feature type="domain" description="TmcA/NAT10 N-terminal" evidence="14">
    <location>
        <begin position="8"/>
        <end position="158"/>
    </location>
</feature>
<name>A0A2R4X4D9_9EURY</name>
<evidence type="ECO:0000256" key="6">
    <source>
        <dbReference type="ARBA" id="ARBA00022840"/>
    </source>
</evidence>
<evidence type="ECO:0000313" key="17">
    <source>
        <dbReference type="Proteomes" id="UP000244727"/>
    </source>
</evidence>
<dbReference type="Pfam" id="PF05127">
    <property type="entry name" value="NAT10_TcmA_helicase"/>
    <property type="match status" value="1"/>
</dbReference>
<dbReference type="SUPFAM" id="SSF52540">
    <property type="entry name" value="P-loop containing nucleoside triphosphate hydrolases"/>
    <property type="match status" value="1"/>
</dbReference>
<evidence type="ECO:0000256" key="8">
    <source>
        <dbReference type="ARBA" id="ARBA00023315"/>
    </source>
</evidence>
<comment type="similarity">
    <text evidence="12">Belongs to the TmcA family.</text>
</comment>
<dbReference type="GO" id="GO:0051392">
    <property type="term" value="F:tRNA cytidine N4-acetyltransferase activity"/>
    <property type="evidence" value="ECO:0007669"/>
    <property type="project" value="UniProtKB-UniRule"/>
</dbReference>
<evidence type="ECO:0000256" key="2">
    <source>
        <dbReference type="ARBA" id="ARBA00022555"/>
    </source>
</evidence>
<dbReference type="GO" id="GO:0005737">
    <property type="term" value="C:cytoplasm"/>
    <property type="evidence" value="ECO:0007669"/>
    <property type="project" value="UniProtKB-SubCell"/>
</dbReference>
<keyword evidence="5 12" id="KW-0547">Nucleotide-binding</keyword>
<dbReference type="KEGG" id="harc:HARCEL1_06300"/>
<comment type="catalytic activity">
    <reaction evidence="10">
        <text>a cytidine in RNA + acetyl-CoA + ATP + H2O = an N(4)-acetylcytidine in RNA + ADP + phosphate + CoA + H(+)</text>
        <dbReference type="Rhea" id="RHEA:82211"/>
        <dbReference type="Rhea" id="RHEA-COMP:15704"/>
        <dbReference type="Rhea" id="RHEA-COMP:19834"/>
        <dbReference type="ChEBI" id="CHEBI:15377"/>
        <dbReference type="ChEBI" id="CHEBI:15378"/>
        <dbReference type="ChEBI" id="CHEBI:30616"/>
        <dbReference type="ChEBI" id="CHEBI:43474"/>
        <dbReference type="ChEBI" id="CHEBI:57287"/>
        <dbReference type="ChEBI" id="CHEBI:57288"/>
        <dbReference type="ChEBI" id="CHEBI:74900"/>
        <dbReference type="ChEBI" id="CHEBI:82748"/>
        <dbReference type="ChEBI" id="CHEBI:456216"/>
    </reaction>
</comment>
<dbReference type="GeneID" id="36512101"/>
<comment type="subcellular location">
    <subcellularLocation>
        <location evidence="12">Cytoplasm</location>
    </subcellularLocation>
</comment>
<dbReference type="NCBIfam" id="NF041296">
    <property type="entry name" value="RNAactase_tcmA_Halo"/>
    <property type="match status" value="1"/>
</dbReference>
<feature type="domain" description="N-acetyltransferase" evidence="15">
    <location>
        <begin position="426"/>
        <end position="535"/>
    </location>
</feature>
<keyword evidence="8 12" id="KW-0012">Acyltransferase</keyword>
<dbReference type="Gene3D" id="3.40.50.300">
    <property type="entry name" value="P-loop containing nucleotide triphosphate hydrolases"/>
    <property type="match status" value="1"/>
</dbReference>
<evidence type="ECO:0000256" key="1">
    <source>
        <dbReference type="ARBA" id="ARBA00022490"/>
    </source>
</evidence>
<accession>A0A2R4X4D9</accession>
<dbReference type="GO" id="GO:0000049">
    <property type="term" value="F:tRNA binding"/>
    <property type="evidence" value="ECO:0007669"/>
    <property type="project" value="UniProtKB-UniRule"/>
</dbReference>
<dbReference type="GO" id="GO:0002101">
    <property type="term" value="P:tRNA wobble cytosine modification"/>
    <property type="evidence" value="ECO:0007669"/>
    <property type="project" value="UniProtKB-UniRule"/>
</dbReference>
<evidence type="ECO:0000256" key="12">
    <source>
        <dbReference type="HAMAP-Rule" id="MF_01886"/>
    </source>
</evidence>
<dbReference type="RefSeq" id="WP_108384129.1">
    <property type="nucleotide sequence ID" value="NZ_CP028858.1"/>
</dbReference>
<dbReference type="PANTHER" id="PTHR10925">
    <property type="entry name" value="N-ACETYLTRANSFERASE 10"/>
    <property type="match status" value="1"/>
</dbReference>
<keyword evidence="17" id="KW-1185">Reference proteome</keyword>
<feature type="binding site" evidence="12">
    <location>
        <position position="560"/>
    </location>
    <ligand>
        <name>acetyl-CoA</name>
        <dbReference type="ChEBI" id="CHEBI:57288"/>
    </ligand>
</feature>
<keyword evidence="4 12" id="KW-0819">tRNA processing</keyword>
<evidence type="ECO:0000256" key="4">
    <source>
        <dbReference type="ARBA" id="ARBA00022694"/>
    </source>
</evidence>
<dbReference type="GO" id="GO:1990883">
    <property type="term" value="F:18S rRNA cytidine N-acetyltransferase activity"/>
    <property type="evidence" value="ECO:0007669"/>
    <property type="project" value="TreeGrafter"/>
</dbReference>
<keyword evidence="2 12" id="KW-0820">tRNA-binding</keyword>
<comment type="catalytic activity">
    <reaction evidence="11">
        <text>a cytidine in mRNA + acetyl-CoA + ATP + H2O = an N(4)-acetylcytidine in mRNA + ADP + phosphate + CoA + H(+)</text>
        <dbReference type="Rhea" id="RHEA:58480"/>
        <dbReference type="Rhea" id="RHEA-COMP:15145"/>
        <dbReference type="Rhea" id="RHEA-COMP:15146"/>
        <dbReference type="ChEBI" id="CHEBI:15377"/>
        <dbReference type="ChEBI" id="CHEBI:15378"/>
        <dbReference type="ChEBI" id="CHEBI:30616"/>
        <dbReference type="ChEBI" id="CHEBI:43474"/>
        <dbReference type="ChEBI" id="CHEBI:57287"/>
        <dbReference type="ChEBI" id="CHEBI:57288"/>
        <dbReference type="ChEBI" id="CHEBI:74900"/>
        <dbReference type="ChEBI" id="CHEBI:82748"/>
        <dbReference type="ChEBI" id="CHEBI:456216"/>
    </reaction>
</comment>
<dbReference type="EC" id="2.3.1.193" evidence="12"/>
<dbReference type="InterPro" id="IPR027417">
    <property type="entry name" value="P-loop_NTPase"/>
</dbReference>
<evidence type="ECO:0000256" key="10">
    <source>
        <dbReference type="ARBA" id="ARBA00049889"/>
    </source>
</evidence>
<evidence type="ECO:0000259" key="14">
    <source>
        <dbReference type="Pfam" id="PF08351"/>
    </source>
</evidence>
<comment type="catalytic activity">
    <reaction evidence="9">
        <text>a cytidine in tRNA + acetyl-CoA + ATP + H2O = an N(4)-acetylcytidine in tRNA + ADP + phosphate + CoA + H(+)</text>
        <dbReference type="Rhea" id="RHEA:53876"/>
        <dbReference type="Rhea" id="RHEA-COMP:13670"/>
        <dbReference type="Rhea" id="RHEA-COMP:13671"/>
        <dbReference type="ChEBI" id="CHEBI:15377"/>
        <dbReference type="ChEBI" id="CHEBI:15378"/>
        <dbReference type="ChEBI" id="CHEBI:30616"/>
        <dbReference type="ChEBI" id="CHEBI:43474"/>
        <dbReference type="ChEBI" id="CHEBI:57287"/>
        <dbReference type="ChEBI" id="CHEBI:57288"/>
        <dbReference type="ChEBI" id="CHEBI:74900"/>
        <dbReference type="ChEBI" id="CHEBI:82748"/>
        <dbReference type="ChEBI" id="CHEBI:456216"/>
    </reaction>
</comment>
<dbReference type="PANTHER" id="PTHR10925:SF5">
    <property type="entry name" value="RNA CYTIDINE ACETYLTRANSFERASE"/>
    <property type="match status" value="1"/>
</dbReference>
<dbReference type="GO" id="GO:0005524">
    <property type="term" value="F:ATP binding"/>
    <property type="evidence" value="ECO:0007669"/>
    <property type="project" value="UniProtKB-UniRule"/>
</dbReference>
<feature type="binding site" evidence="12">
    <location>
        <position position="204"/>
    </location>
    <ligand>
        <name>ATP</name>
        <dbReference type="ChEBI" id="CHEBI:30616"/>
    </ligand>
</feature>
<feature type="binding site" evidence="12">
    <location>
        <begin position="516"/>
        <end position="518"/>
    </location>
    <ligand>
        <name>acetyl-CoA</name>
        <dbReference type="ChEBI" id="CHEBI:57288"/>
    </ligand>
</feature>